<dbReference type="Proteomes" id="UP000032142">
    <property type="component" value="Unassembled WGS sequence"/>
</dbReference>
<evidence type="ECO:0000313" key="1">
    <source>
        <dbReference type="EMBL" id="KHG04458.1"/>
    </source>
</evidence>
<reference evidence="2" key="1">
    <citation type="submission" date="2014-09" db="EMBL/GenBank/DDBJ databases">
        <authorList>
            <person name="Mudge J."/>
            <person name="Ramaraj T."/>
            <person name="Lindquist I.E."/>
            <person name="Bharti A.K."/>
            <person name="Sundararajan A."/>
            <person name="Cameron C.T."/>
            <person name="Woodward J.E."/>
            <person name="May G.D."/>
            <person name="Brubaker C."/>
            <person name="Broadhvest J."/>
            <person name="Wilkins T.A."/>
        </authorList>
    </citation>
    <scope>NUCLEOTIDE SEQUENCE</scope>
    <source>
        <strain evidence="2">cv. AKA8401</strain>
    </source>
</reference>
<protein>
    <submittedName>
        <fullName evidence="1">Uncharacterized protein</fullName>
    </submittedName>
</protein>
<dbReference type="AlphaFoldDB" id="A0A0B0MQR0"/>
<accession>A0A0B0MQR0</accession>
<keyword evidence="2" id="KW-1185">Reference proteome</keyword>
<comment type="caution">
    <text evidence="1">The sequence shown here is derived from an EMBL/GenBank/DDBJ whole genome shotgun (WGS) entry which is preliminary data.</text>
</comment>
<evidence type="ECO:0000313" key="2">
    <source>
        <dbReference type="Proteomes" id="UP000032142"/>
    </source>
</evidence>
<sequence length="34" mass="3988">MCDDMFINVHENFGELILAFVSLKCKRCQIAREL</sequence>
<name>A0A0B0MQR0_GOSAR</name>
<dbReference type="EMBL" id="JRRC01411951">
    <property type="protein sequence ID" value="KHG04458.1"/>
    <property type="molecule type" value="Genomic_DNA"/>
</dbReference>
<organism evidence="1 2">
    <name type="scientific">Gossypium arboreum</name>
    <name type="common">Tree cotton</name>
    <name type="synonym">Gossypium nanking</name>
    <dbReference type="NCBI Taxonomy" id="29729"/>
    <lineage>
        <taxon>Eukaryota</taxon>
        <taxon>Viridiplantae</taxon>
        <taxon>Streptophyta</taxon>
        <taxon>Embryophyta</taxon>
        <taxon>Tracheophyta</taxon>
        <taxon>Spermatophyta</taxon>
        <taxon>Magnoliopsida</taxon>
        <taxon>eudicotyledons</taxon>
        <taxon>Gunneridae</taxon>
        <taxon>Pentapetalae</taxon>
        <taxon>rosids</taxon>
        <taxon>malvids</taxon>
        <taxon>Malvales</taxon>
        <taxon>Malvaceae</taxon>
        <taxon>Malvoideae</taxon>
        <taxon>Gossypium</taxon>
    </lineage>
</organism>
<proteinExistence type="predicted"/>
<gene>
    <name evidence="1" type="ORF">F383_29631</name>
</gene>